<dbReference type="PROSITE" id="PS50805">
    <property type="entry name" value="KRAB"/>
    <property type="match status" value="1"/>
</dbReference>
<dbReference type="GeneTree" id="ENSGT01140000282695"/>
<dbReference type="InterPro" id="IPR050169">
    <property type="entry name" value="Krueppel_C2H2_ZnF"/>
</dbReference>
<evidence type="ECO:0000259" key="1">
    <source>
        <dbReference type="PROSITE" id="PS50805"/>
    </source>
</evidence>
<dbReference type="AlphaFoldDB" id="A0A8D0GPD6"/>
<dbReference type="GO" id="GO:0006355">
    <property type="term" value="P:regulation of DNA-templated transcription"/>
    <property type="evidence" value="ECO:0007669"/>
    <property type="project" value="InterPro"/>
</dbReference>
<reference evidence="2" key="2">
    <citation type="submission" date="2025-09" db="UniProtKB">
        <authorList>
            <consortium name="Ensembl"/>
        </authorList>
    </citation>
    <scope>IDENTIFICATION</scope>
</reference>
<dbReference type="InterPro" id="IPR001909">
    <property type="entry name" value="KRAB"/>
</dbReference>
<dbReference type="Ensembl" id="ENSSPUT00000009559.1">
    <property type="protein sequence ID" value="ENSSPUP00000008960.1"/>
    <property type="gene ID" value="ENSSPUG00000006987.1"/>
</dbReference>
<protein>
    <recommendedName>
        <fullName evidence="1">KRAB domain-containing protein</fullName>
    </recommendedName>
</protein>
<dbReference type="PANTHER" id="PTHR23232">
    <property type="entry name" value="KRAB DOMAIN C2H2 ZINC FINGER"/>
    <property type="match status" value="1"/>
</dbReference>
<dbReference type="Proteomes" id="UP000694392">
    <property type="component" value="Unplaced"/>
</dbReference>
<proteinExistence type="predicted"/>
<dbReference type="InterPro" id="IPR036051">
    <property type="entry name" value="KRAB_dom_sf"/>
</dbReference>
<dbReference type="OMA" id="SQEKWKC"/>
<dbReference type="SMART" id="SM00349">
    <property type="entry name" value="KRAB"/>
    <property type="match status" value="1"/>
</dbReference>
<evidence type="ECO:0000313" key="2">
    <source>
        <dbReference type="Ensembl" id="ENSSPUP00000008960.1"/>
    </source>
</evidence>
<reference evidence="2" key="1">
    <citation type="submission" date="2025-08" db="UniProtKB">
        <authorList>
            <consortium name="Ensembl"/>
        </authorList>
    </citation>
    <scope>IDENTIFICATION</scope>
</reference>
<feature type="domain" description="KRAB" evidence="1">
    <location>
        <begin position="7"/>
        <end position="54"/>
    </location>
</feature>
<organism evidence="2 3">
    <name type="scientific">Sphenodon punctatus</name>
    <name type="common">Tuatara</name>
    <name type="synonym">Hatteria punctata</name>
    <dbReference type="NCBI Taxonomy" id="8508"/>
    <lineage>
        <taxon>Eukaryota</taxon>
        <taxon>Metazoa</taxon>
        <taxon>Chordata</taxon>
        <taxon>Craniata</taxon>
        <taxon>Vertebrata</taxon>
        <taxon>Euteleostomi</taxon>
        <taxon>Lepidosauria</taxon>
        <taxon>Sphenodontia</taxon>
        <taxon>Sphenodontidae</taxon>
        <taxon>Sphenodon</taxon>
    </lineage>
</organism>
<name>A0A8D0GPD6_SPHPU</name>
<dbReference type="Gene3D" id="6.10.140.140">
    <property type="match status" value="1"/>
</dbReference>
<sequence>MCFSAGLTFDDVAIYFSQEEWKLLTNWQKELYKDVMQDNYETLISLGLLCCSFL</sequence>
<dbReference type="CDD" id="cd07765">
    <property type="entry name" value="KRAB_A-box"/>
    <property type="match status" value="1"/>
</dbReference>
<evidence type="ECO:0000313" key="3">
    <source>
        <dbReference type="Proteomes" id="UP000694392"/>
    </source>
</evidence>
<dbReference type="Pfam" id="PF01352">
    <property type="entry name" value="KRAB"/>
    <property type="match status" value="1"/>
</dbReference>
<dbReference type="SUPFAM" id="SSF109640">
    <property type="entry name" value="KRAB domain (Kruppel-associated box)"/>
    <property type="match status" value="1"/>
</dbReference>
<dbReference type="PANTHER" id="PTHR23232:SF118">
    <property type="entry name" value="ZINC FINGER PROTEIN 746"/>
    <property type="match status" value="1"/>
</dbReference>
<accession>A0A8D0GPD6</accession>
<keyword evidence="3" id="KW-1185">Reference proteome</keyword>